<sequence length="122" mass="14118">MAKANKKRKIPLLTESHIFEIFFSIRNDSNISTLVSFSQEFPNFLVPSDQETKIKLLLINETDHFNGQKAFREIVSVLIDKSDFLSKSASQLKKKVLVNNLIPNKIICRRLKKEFPVLVKEK</sequence>
<gene>
    <name evidence="1" type="ORF">BpHYR1_023989</name>
</gene>
<reference evidence="1 2" key="1">
    <citation type="journal article" date="2018" name="Sci. Rep.">
        <title>Genomic signatures of local adaptation to the degree of environmental predictability in rotifers.</title>
        <authorList>
            <person name="Franch-Gras L."/>
            <person name="Hahn C."/>
            <person name="Garcia-Roger E.M."/>
            <person name="Carmona M.J."/>
            <person name="Serra M."/>
            <person name="Gomez A."/>
        </authorList>
    </citation>
    <scope>NUCLEOTIDE SEQUENCE [LARGE SCALE GENOMIC DNA]</scope>
    <source>
        <strain evidence="1">HYR1</strain>
    </source>
</reference>
<evidence type="ECO:0000313" key="1">
    <source>
        <dbReference type="EMBL" id="RNA35184.1"/>
    </source>
</evidence>
<name>A0A3M7SH45_BRAPC</name>
<protein>
    <submittedName>
        <fullName evidence="1">Uncharacterized protein</fullName>
    </submittedName>
</protein>
<evidence type="ECO:0000313" key="2">
    <source>
        <dbReference type="Proteomes" id="UP000276133"/>
    </source>
</evidence>
<dbReference type="Proteomes" id="UP000276133">
    <property type="component" value="Unassembled WGS sequence"/>
</dbReference>
<organism evidence="1 2">
    <name type="scientific">Brachionus plicatilis</name>
    <name type="common">Marine rotifer</name>
    <name type="synonym">Brachionus muelleri</name>
    <dbReference type="NCBI Taxonomy" id="10195"/>
    <lineage>
        <taxon>Eukaryota</taxon>
        <taxon>Metazoa</taxon>
        <taxon>Spiralia</taxon>
        <taxon>Gnathifera</taxon>
        <taxon>Rotifera</taxon>
        <taxon>Eurotatoria</taxon>
        <taxon>Monogononta</taxon>
        <taxon>Pseudotrocha</taxon>
        <taxon>Ploima</taxon>
        <taxon>Brachionidae</taxon>
        <taxon>Brachionus</taxon>
    </lineage>
</organism>
<proteinExistence type="predicted"/>
<dbReference type="EMBL" id="REGN01001366">
    <property type="protein sequence ID" value="RNA35184.1"/>
    <property type="molecule type" value="Genomic_DNA"/>
</dbReference>
<accession>A0A3M7SH45</accession>
<dbReference type="AlphaFoldDB" id="A0A3M7SH45"/>
<comment type="caution">
    <text evidence="1">The sequence shown here is derived from an EMBL/GenBank/DDBJ whole genome shotgun (WGS) entry which is preliminary data.</text>
</comment>
<keyword evidence="2" id="KW-1185">Reference proteome</keyword>